<dbReference type="Pfam" id="PF20467">
    <property type="entry name" value="MmeI_C"/>
    <property type="match status" value="1"/>
</dbReference>
<evidence type="ECO:0000256" key="1">
    <source>
        <dbReference type="ARBA" id="ARBA00011900"/>
    </source>
</evidence>
<accession>E8LIJ7</accession>
<proteinExistence type="predicted"/>
<dbReference type="SUPFAM" id="SSF53335">
    <property type="entry name" value="S-adenosyl-L-methionine-dependent methyltransferases"/>
    <property type="match status" value="1"/>
</dbReference>
<evidence type="ECO:0000259" key="5">
    <source>
        <dbReference type="Pfam" id="PF20466"/>
    </source>
</evidence>
<feature type="domain" description="MmeI-like DNA-methyltransferase" evidence="7">
    <location>
        <begin position="18"/>
        <end position="272"/>
    </location>
</feature>
<feature type="domain" description="MmeI-like C-terminal" evidence="6">
    <location>
        <begin position="500"/>
        <end position="579"/>
    </location>
</feature>
<gene>
    <name evidence="8" type="ORF">HMPREF9444_00516</name>
</gene>
<dbReference type="RefSeq" id="WP_009142735.1">
    <property type="nucleotide sequence ID" value="NZ_GL830962.1"/>
</dbReference>
<protein>
    <recommendedName>
        <fullName evidence="1">site-specific DNA-methyltransferase (adenine-specific)</fullName>
        <ecNumber evidence="1">2.1.1.72</ecNumber>
    </recommendedName>
</protein>
<dbReference type="GO" id="GO:0003676">
    <property type="term" value="F:nucleic acid binding"/>
    <property type="evidence" value="ECO:0007669"/>
    <property type="project" value="InterPro"/>
</dbReference>
<reference evidence="8 9" key="1">
    <citation type="submission" date="2011-01" db="EMBL/GenBank/DDBJ databases">
        <authorList>
            <person name="Weinstock G."/>
            <person name="Sodergren E."/>
            <person name="Clifton S."/>
            <person name="Fulton L."/>
            <person name="Fulton B."/>
            <person name="Courtney L."/>
            <person name="Fronick C."/>
            <person name="Harrison M."/>
            <person name="Strong C."/>
            <person name="Farmer C."/>
            <person name="Delahaunty K."/>
            <person name="Markovic C."/>
            <person name="Hall O."/>
            <person name="Minx P."/>
            <person name="Tomlinson C."/>
            <person name="Mitreva M."/>
            <person name="Hou S."/>
            <person name="Chen J."/>
            <person name="Wollam A."/>
            <person name="Pepin K.H."/>
            <person name="Johnson M."/>
            <person name="Bhonagiri V."/>
            <person name="Zhang X."/>
            <person name="Suruliraj S."/>
            <person name="Warren W."/>
            <person name="Chinwalla A."/>
            <person name="Mardis E.R."/>
            <person name="Wilson R.K."/>
        </authorList>
    </citation>
    <scope>NUCLEOTIDE SEQUENCE [LARGE SCALE GENOMIC DNA]</scope>
    <source>
        <strain evidence="9">DSM 22608 / JCM 16073 / KCTC 15190 / YIT 12066</strain>
    </source>
</reference>
<evidence type="ECO:0000313" key="9">
    <source>
        <dbReference type="Proteomes" id="UP000018458"/>
    </source>
</evidence>
<dbReference type="Pfam" id="PF20473">
    <property type="entry name" value="MmeI_Mtase"/>
    <property type="match status" value="1"/>
</dbReference>
<keyword evidence="3" id="KW-0808">Transferase</keyword>
<keyword evidence="9" id="KW-1185">Reference proteome</keyword>
<keyword evidence="2" id="KW-0489">Methyltransferase</keyword>
<comment type="catalytic activity">
    <reaction evidence="4">
        <text>a 2'-deoxyadenosine in DNA + S-adenosyl-L-methionine = an N(6)-methyl-2'-deoxyadenosine in DNA + S-adenosyl-L-homocysteine + H(+)</text>
        <dbReference type="Rhea" id="RHEA:15197"/>
        <dbReference type="Rhea" id="RHEA-COMP:12418"/>
        <dbReference type="Rhea" id="RHEA-COMP:12419"/>
        <dbReference type="ChEBI" id="CHEBI:15378"/>
        <dbReference type="ChEBI" id="CHEBI:57856"/>
        <dbReference type="ChEBI" id="CHEBI:59789"/>
        <dbReference type="ChEBI" id="CHEBI:90615"/>
        <dbReference type="ChEBI" id="CHEBI:90616"/>
        <dbReference type="EC" id="2.1.1.72"/>
    </reaction>
</comment>
<evidence type="ECO:0000259" key="6">
    <source>
        <dbReference type="Pfam" id="PF20467"/>
    </source>
</evidence>
<dbReference type="PRINTS" id="PR00507">
    <property type="entry name" value="N12N6MTFRASE"/>
</dbReference>
<dbReference type="InterPro" id="IPR002052">
    <property type="entry name" value="DNA_methylase_N6_adenine_CS"/>
</dbReference>
<feature type="domain" description="MmeI-like target recognition" evidence="5">
    <location>
        <begin position="298"/>
        <end position="499"/>
    </location>
</feature>
<dbReference type="Proteomes" id="UP000018458">
    <property type="component" value="Unassembled WGS sequence"/>
</dbReference>
<dbReference type="PANTHER" id="PTHR33841">
    <property type="entry name" value="DNA METHYLTRANSFERASE YEEA-RELATED"/>
    <property type="match status" value="1"/>
</dbReference>
<evidence type="ECO:0000259" key="7">
    <source>
        <dbReference type="Pfam" id="PF20473"/>
    </source>
</evidence>
<dbReference type="HOGENOM" id="CLU_005831_3_0_6"/>
<dbReference type="GO" id="GO:0009007">
    <property type="term" value="F:site-specific DNA-methyltransferase (adenine-specific) activity"/>
    <property type="evidence" value="ECO:0007669"/>
    <property type="project" value="UniProtKB-EC"/>
</dbReference>
<dbReference type="EC" id="2.1.1.72" evidence="1"/>
<evidence type="ECO:0000256" key="2">
    <source>
        <dbReference type="ARBA" id="ARBA00022603"/>
    </source>
</evidence>
<dbReference type="AlphaFoldDB" id="E8LIJ7"/>
<dbReference type="GO" id="GO:0032259">
    <property type="term" value="P:methylation"/>
    <property type="evidence" value="ECO:0007669"/>
    <property type="project" value="UniProtKB-KW"/>
</dbReference>
<organism evidence="8 9">
    <name type="scientific">Succinatimonas hippei (strain DSM 22608 / JCM 16073 / KCTC 15190 / YIT 12066)</name>
    <dbReference type="NCBI Taxonomy" id="762983"/>
    <lineage>
        <taxon>Bacteria</taxon>
        <taxon>Pseudomonadati</taxon>
        <taxon>Pseudomonadota</taxon>
        <taxon>Gammaproteobacteria</taxon>
        <taxon>Aeromonadales</taxon>
        <taxon>Succinivibrionaceae</taxon>
        <taxon>Succinatimonas</taxon>
    </lineage>
</organism>
<comment type="caution">
    <text evidence="8">The sequence shown here is derived from an EMBL/GenBank/DDBJ whole genome shotgun (WGS) entry which is preliminary data.</text>
</comment>
<dbReference type="PROSITE" id="PS00092">
    <property type="entry name" value="N6_MTASE"/>
    <property type="match status" value="1"/>
</dbReference>
<dbReference type="InterPro" id="IPR029063">
    <property type="entry name" value="SAM-dependent_MTases_sf"/>
</dbReference>
<dbReference type="PANTHER" id="PTHR33841:SF1">
    <property type="entry name" value="DNA METHYLTRANSFERASE A"/>
    <property type="match status" value="1"/>
</dbReference>
<evidence type="ECO:0000256" key="3">
    <source>
        <dbReference type="ARBA" id="ARBA00022679"/>
    </source>
</evidence>
<dbReference type="Pfam" id="PF20466">
    <property type="entry name" value="MmeI_TRD"/>
    <property type="match status" value="1"/>
</dbReference>
<dbReference type="InterPro" id="IPR046816">
    <property type="entry name" value="MmeI_Mtase"/>
</dbReference>
<dbReference type="InterPro" id="IPR050953">
    <property type="entry name" value="N4_N6_ade-DNA_methylase"/>
</dbReference>
<dbReference type="eggNOG" id="COG1002">
    <property type="taxonomic scope" value="Bacteria"/>
</dbReference>
<name>E8LIJ7_SUCHY</name>
<dbReference type="InterPro" id="IPR046818">
    <property type="entry name" value="MmeI_C"/>
</dbReference>
<dbReference type="Gene3D" id="3.40.50.150">
    <property type="entry name" value="Vaccinia Virus protein VP39"/>
    <property type="match status" value="1"/>
</dbReference>
<dbReference type="EMBL" id="AEVO01000024">
    <property type="protein sequence ID" value="EFY07662.1"/>
    <property type="molecule type" value="Genomic_DNA"/>
</dbReference>
<evidence type="ECO:0000256" key="4">
    <source>
        <dbReference type="ARBA" id="ARBA00047942"/>
    </source>
</evidence>
<evidence type="ECO:0000313" key="8">
    <source>
        <dbReference type="EMBL" id="EFY07662.1"/>
    </source>
</evidence>
<sequence>MTAEFDGIDKNYVQESVRKKKFLALQDKISSLKFLDPACGCGNFLIVSYRELRRLENKILEQVFTDGFLNISDAIKVNINQFYGIEIEDWPAEIAHLSMWLMEHVMNQETALKFGQTIPSIPLKSSATIKPWNALTIDWNEVIKAKECDYILGNPPFGGTTYTTEEQKKWLRDVYPPKYKVNLVDFVSAWFVKAADFMLVNKKIKAAFVSTNSICQGVQVITLWGLLFNRGIRINFAYTSFPWTNAATNAATVTCIIVGFSYDEVKIKYLYEINKDNLLLAKRVKNISPYLIEEESLTIVNSEKDAIGSKFNLCRGAQPTDGGNLLLSYEEGQNLINSSHPAAKFLKKFVGSDELINGGHRYCLWLKEEERTEWEHIPYIMEKVNACRKYREESKQSGDAYKLRNKPWSFREQQNPKSAIVVPKVSSSRRNYLPIEMIYDDKTIASDLLFIIPEGDYITFSIIISRLHMVWMRLTSGRLGTGYRYSRDLTYNTFIWPDLTDEQKVQLKQSAKDILKFRISTKKSLAELYNPETMPAELLELHQRNDALVESYYRDKPFASDEERLSFLLGLYNQKVQELEANKKSSKSKK</sequence>
<dbReference type="InterPro" id="IPR046820">
    <property type="entry name" value="MmeI_TRD"/>
</dbReference>
<dbReference type="STRING" id="762983.HMPREF9444_00516"/>